<feature type="domain" description="C-glycoside deglycosidase beta subunit" evidence="5">
    <location>
        <begin position="2"/>
        <end position="114"/>
    </location>
</feature>
<sequence length="134" mass="15089">MLEREIIQNRGVENVVQDGEITGFRFLVRMPNYRGAFGRLIEGIEVRVDGVHWDRTVPLWSLYGTQYTVDELRASHLDVHWDLDEPAVITVPHPGGLAPGVHELEVEIAIHAPYIPAQFQPSLFPAARKVTVIA</sequence>
<evidence type="ECO:0000256" key="1">
    <source>
        <dbReference type="ARBA" id="ARBA00023239"/>
    </source>
</evidence>
<dbReference type="RefSeq" id="WP_378772050.1">
    <property type="nucleotide sequence ID" value="NZ_JBHTII010000001.1"/>
</dbReference>
<evidence type="ECO:0000313" key="7">
    <source>
        <dbReference type="Proteomes" id="UP001597055"/>
    </source>
</evidence>
<evidence type="ECO:0000313" key="6">
    <source>
        <dbReference type="EMBL" id="MFD0790683.1"/>
    </source>
</evidence>
<evidence type="ECO:0000259" key="5">
    <source>
        <dbReference type="Pfam" id="PF19906"/>
    </source>
</evidence>
<accession>A0ABW3AI81</accession>
<reference evidence="7" key="1">
    <citation type="journal article" date="2019" name="Int. J. Syst. Evol. Microbiol.">
        <title>The Global Catalogue of Microorganisms (GCM) 10K type strain sequencing project: providing services to taxonomists for standard genome sequencing and annotation.</title>
        <authorList>
            <consortium name="The Broad Institute Genomics Platform"/>
            <consortium name="The Broad Institute Genome Sequencing Center for Infectious Disease"/>
            <person name="Wu L."/>
            <person name="Ma J."/>
        </authorList>
    </citation>
    <scope>NUCLEOTIDE SEQUENCE [LARGE SCALE GENOMIC DNA]</scope>
    <source>
        <strain evidence="7">CCUG 54523</strain>
    </source>
</reference>
<dbReference type="Pfam" id="PF19906">
    <property type="entry name" value="CGDB"/>
    <property type="match status" value="1"/>
</dbReference>
<organism evidence="6 7">
    <name type="scientific">Microbacterium insulae</name>
    <dbReference type="NCBI Taxonomy" id="483014"/>
    <lineage>
        <taxon>Bacteria</taxon>
        <taxon>Bacillati</taxon>
        <taxon>Actinomycetota</taxon>
        <taxon>Actinomycetes</taxon>
        <taxon>Micrococcales</taxon>
        <taxon>Microbacteriaceae</taxon>
        <taxon>Microbacterium</taxon>
    </lineage>
</organism>
<name>A0ABW3AI81_9MICO</name>
<dbReference type="EMBL" id="JBHTII010000001">
    <property type="protein sequence ID" value="MFD0790683.1"/>
    <property type="molecule type" value="Genomic_DNA"/>
</dbReference>
<evidence type="ECO:0000256" key="3">
    <source>
        <dbReference type="ARBA" id="ARBA00046336"/>
    </source>
</evidence>
<keyword evidence="2" id="KW-0119">Carbohydrate metabolism</keyword>
<dbReference type="Proteomes" id="UP001597055">
    <property type="component" value="Unassembled WGS sequence"/>
</dbReference>
<protein>
    <recommendedName>
        <fullName evidence="4">C-deglycosylation enzyme beta subunit</fullName>
    </recommendedName>
</protein>
<dbReference type="InterPro" id="IPR045959">
    <property type="entry name" value="CGDB"/>
</dbReference>
<comment type="similarity">
    <text evidence="3">Belongs to the C-glycoside deglycosidase beta subunit family.</text>
</comment>
<comment type="caution">
    <text evidence="6">The sequence shown here is derived from an EMBL/GenBank/DDBJ whole genome shotgun (WGS) entry which is preliminary data.</text>
</comment>
<gene>
    <name evidence="6" type="ORF">ACFQ0P_09740</name>
</gene>
<proteinExistence type="inferred from homology"/>
<keyword evidence="1" id="KW-0456">Lyase</keyword>
<evidence type="ECO:0000256" key="4">
    <source>
        <dbReference type="ARBA" id="ARBA00047208"/>
    </source>
</evidence>
<evidence type="ECO:0000256" key="2">
    <source>
        <dbReference type="ARBA" id="ARBA00023277"/>
    </source>
</evidence>
<keyword evidence="7" id="KW-1185">Reference proteome</keyword>